<name>A0A6A6GWJ0_VIRVR</name>
<dbReference type="InterPro" id="IPR029058">
    <property type="entry name" value="AB_hydrolase_fold"/>
</dbReference>
<feature type="domain" description="Carboxylesterase type B" evidence="2">
    <location>
        <begin position="44"/>
        <end position="551"/>
    </location>
</feature>
<accession>A0A6A6GWJ0</accession>
<dbReference type="InterPro" id="IPR002018">
    <property type="entry name" value="CarbesteraseB"/>
</dbReference>
<keyword evidence="3" id="KW-0378">Hydrolase</keyword>
<evidence type="ECO:0000256" key="1">
    <source>
        <dbReference type="SAM" id="SignalP"/>
    </source>
</evidence>
<sequence length="618" mass="66036">MKGVFCIFLALIQVCAGSDAPCGSIPGIKFEKRDDALPTLTLPYGTYQATNYDSNSDIYTWKNIRFAASPTGSLRWMPPASPTKNDTLQDGLYGPSCVQAFPNKGMNFLGPGAESPIGGAANQFLGGIPASVLHFGDEDCLFLDLVVPGKAVRNPSGESLPVVVWIYGGAYLFGSKEQVPDMFYYGGGLVDQSGGSIIYVAGNYRLGAYGWLAGTTMEQQGTPNVGLQDQRAVFQWVQDYAHLFGGDKSQVSAWGESAGAGSILHHLISNGGTQDPLFSKAIVQSPAFEIMFDRRGKLQDSYEIFAKSAGCSDQSLECLRNADASILSTANQALQDTAPDGGFALGPSADGKLVRQLAALEYASGNYWKAIDSLIISHVADEAELFVDGSISTDTEFSSFLGSIFPNYTTVTGINNVIEARYPSISTPGSNYTTITDRVKAFVRDSSFTTNTRFMTDAYAGKTYNMQYSVTPGWHATDLIPLFLNPYIDIDTLNGTLPVPVLPIIGSFAQAYQSYFTSHARTGDPNSHAALLNIPPAIQWGKVGSASAEYYTDVLDAGDFGFSNTTDTQNAKSAADFWVQVQAAVTNAGGYAPPGAVVQQDLVALNGSESVRYETPSS</sequence>
<evidence type="ECO:0000259" key="2">
    <source>
        <dbReference type="Pfam" id="PF00135"/>
    </source>
</evidence>
<dbReference type="InterPro" id="IPR050309">
    <property type="entry name" value="Type-B_Carboxylest/Lipase"/>
</dbReference>
<dbReference type="Pfam" id="PF00135">
    <property type="entry name" value="COesterase"/>
    <property type="match status" value="1"/>
</dbReference>
<proteinExistence type="predicted"/>
<gene>
    <name evidence="3" type="ORF">EV356DRAFT_536615</name>
</gene>
<dbReference type="SUPFAM" id="SSF53474">
    <property type="entry name" value="alpha/beta-Hydrolases"/>
    <property type="match status" value="1"/>
</dbReference>
<dbReference type="PANTHER" id="PTHR11559">
    <property type="entry name" value="CARBOXYLESTERASE"/>
    <property type="match status" value="1"/>
</dbReference>
<protein>
    <submittedName>
        <fullName evidence="3">Alpha/beta-hydrolase</fullName>
    </submittedName>
</protein>
<keyword evidence="4" id="KW-1185">Reference proteome</keyword>
<feature type="signal peptide" evidence="1">
    <location>
        <begin position="1"/>
        <end position="17"/>
    </location>
</feature>
<dbReference type="GO" id="GO:0016787">
    <property type="term" value="F:hydrolase activity"/>
    <property type="evidence" value="ECO:0007669"/>
    <property type="project" value="UniProtKB-KW"/>
</dbReference>
<dbReference type="Gene3D" id="3.40.50.1820">
    <property type="entry name" value="alpha/beta hydrolase"/>
    <property type="match status" value="1"/>
</dbReference>
<dbReference type="InterPro" id="IPR019819">
    <property type="entry name" value="Carboxylesterase_B_CS"/>
</dbReference>
<dbReference type="EMBL" id="ML991846">
    <property type="protein sequence ID" value="KAF2230164.1"/>
    <property type="molecule type" value="Genomic_DNA"/>
</dbReference>
<organism evidence="3 4">
    <name type="scientific">Viridothelium virens</name>
    <name type="common">Speckled blister lichen</name>
    <name type="synonym">Trypethelium virens</name>
    <dbReference type="NCBI Taxonomy" id="1048519"/>
    <lineage>
        <taxon>Eukaryota</taxon>
        <taxon>Fungi</taxon>
        <taxon>Dikarya</taxon>
        <taxon>Ascomycota</taxon>
        <taxon>Pezizomycotina</taxon>
        <taxon>Dothideomycetes</taxon>
        <taxon>Dothideomycetes incertae sedis</taxon>
        <taxon>Trypetheliales</taxon>
        <taxon>Trypetheliaceae</taxon>
        <taxon>Viridothelium</taxon>
    </lineage>
</organism>
<keyword evidence="1" id="KW-0732">Signal</keyword>
<evidence type="ECO:0000313" key="3">
    <source>
        <dbReference type="EMBL" id="KAF2230164.1"/>
    </source>
</evidence>
<dbReference type="OrthoDB" id="408631at2759"/>
<feature type="chain" id="PRO_5025563132" evidence="1">
    <location>
        <begin position="18"/>
        <end position="618"/>
    </location>
</feature>
<evidence type="ECO:0000313" key="4">
    <source>
        <dbReference type="Proteomes" id="UP000800092"/>
    </source>
</evidence>
<dbReference type="PROSITE" id="PS00941">
    <property type="entry name" value="CARBOXYLESTERASE_B_2"/>
    <property type="match status" value="1"/>
</dbReference>
<reference evidence="3" key="1">
    <citation type="journal article" date="2020" name="Stud. Mycol.">
        <title>101 Dothideomycetes genomes: a test case for predicting lifestyles and emergence of pathogens.</title>
        <authorList>
            <person name="Haridas S."/>
            <person name="Albert R."/>
            <person name="Binder M."/>
            <person name="Bloem J."/>
            <person name="Labutti K."/>
            <person name="Salamov A."/>
            <person name="Andreopoulos B."/>
            <person name="Baker S."/>
            <person name="Barry K."/>
            <person name="Bills G."/>
            <person name="Bluhm B."/>
            <person name="Cannon C."/>
            <person name="Castanera R."/>
            <person name="Culley D."/>
            <person name="Daum C."/>
            <person name="Ezra D."/>
            <person name="Gonzalez J."/>
            <person name="Henrissat B."/>
            <person name="Kuo A."/>
            <person name="Liang C."/>
            <person name="Lipzen A."/>
            <person name="Lutzoni F."/>
            <person name="Magnuson J."/>
            <person name="Mondo S."/>
            <person name="Nolan M."/>
            <person name="Ohm R."/>
            <person name="Pangilinan J."/>
            <person name="Park H.-J."/>
            <person name="Ramirez L."/>
            <person name="Alfaro M."/>
            <person name="Sun H."/>
            <person name="Tritt A."/>
            <person name="Yoshinaga Y."/>
            <person name="Zwiers L.-H."/>
            <person name="Turgeon B."/>
            <person name="Goodwin S."/>
            <person name="Spatafora J."/>
            <person name="Crous P."/>
            <person name="Grigoriev I."/>
        </authorList>
    </citation>
    <scope>NUCLEOTIDE SEQUENCE</scope>
    <source>
        <strain evidence="3">Tuck. ex Michener</strain>
    </source>
</reference>
<dbReference type="AlphaFoldDB" id="A0A6A6GWJ0"/>
<dbReference type="Proteomes" id="UP000800092">
    <property type="component" value="Unassembled WGS sequence"/>
</dbReference>